<dbReference type="Proteomes" id="UP000049855">
    <property type="component" value="Unassembled WGS sequence"/>
</dbReference>
<evidence type="ECO:0000313" key="3">
    <source>
        <dbReference type="Proteomes" id="UP000049855"/>
    </source>
</evidence>
<accession>A0A0U1KSG0</accession>
<name>A0A0U1KSG0_9FIRM</name>
<proteinExistence type="predicted"/>
<keyword evidence="1" id="KW-0677">Repeat</keyword>
<evidence type="ECO:0000256" key="1">
    <source>
        <dbReference type="ARBA" id="ARBA00022737"/>
    </source>
</evidence>
<dbReference type="InterPro" id="IPR003409">
    <property type="entry name" value="MORN"/>
</dbReference>
<gene>
    <name evidence="2" type="ORF">SpAn4DRAFT_1321</name>
</gene>
<protein>
    <submittedName>
        <fullName evidence="2">Uncharacterized protein</fullName>
    </submittedName>
</protein>
<evidence type="ECO:0000313" key="2">
    <source>
        <dbReference type="EMBL" id="CQR70352.1"/>
    </source>
</evidence>
<reference evidence="3" key="1">
    <citation type="submission" date="2015-03" db="EMBL/GenBank/DDBJ databases">
        <authorList>
            <person name="Nijsse Bart"/>
        </authorList>
    </citation>
    <scope>NUCLEOTIDE SEQUENCE [LARGE SCALE GENOMIC DNA]</scope>
</reference>
<keyword evidence="3" id="KW-1185">Reference proteome</keyword>
<dbReference type="SMART" id="SM00698">
    <property type="entry name" value="MORN"/>
    <property type="match status" value="1"/>
</dbReference>
<dbReference type="AlphaFoldDB" id="A0A0U1KSG0"/>
<dbReference type="EMBL" id="CTRP01000003">
    <property type="protein sequence ID" value="CQR70352.1"/>
    <property type="molecule type" value="Genomic_DNA"/>
</dbReference>
<sequence length="102" mass="11206">MVADWLQSTATARVHSTLVSESRSVENNMIVLRVKLDCRVNTEDIAALNETLRKLTESKTKPATDVQNTKDLLLPDGSRYTGSILNGLPDGRGIKHFPDGGR</sequence>
<organism evidence="2 3">
    <name type="scientific">Sporomusa ovata</name>
    <dbReference type="NCBI Taxonomy" id="2378"/>
    <lineage>
        <taxon>Bacteria</taxon>
        <taxon>Bacillati</taxon>
        <taxon>Bacillota</taxon>
        <taxon>Negativicutes</taxon>
        <taxon>Selenomonadales</taxon>
        <taxon>Sporomusaceae</taxon>
        <taxon>Sporomusa</taxon>
    </lineage>
</organism>